<reference evidence="2 3" key="1">
    <citation type="submission" date="2022-02" db="EMBL/GenBank/DDBJ databases">
        <authorList>
            <person name="Min J."/>
        </authorList>
    </citation>
    <scope>NUCLEOTIDE SEQUENCE [LARGE SCALE GENOMIC DNA]</scope>
    <source>
        <strain evidence="2 3">GR10-1</strain>
    </source>
</reference>
<dbReference type="InterPro" id="IPR008979">
    <property type="entry name" value="Galactose-bd-like_sf"/>
</dbReference>
<dbReference type="Pfam" id="PF00754">
    <property type="entry name" value="F5_F8_type_C"/>
    <property type="match status" value="1"/>
</dbReference>
<dbReference type="RefSeq" id="WP_240827353.1">
    <property type="nucleotide sequence ID" value="NZ_JAKWBL010000001.1"/>
</dbReference>
<dbReference type="Proteomes" id="UP001202248">
    <property type="component" value="Unassembled WGS sequence"/>
</dbReference>
<sequence length="384" mass="43309">MKRISLQSFTAIYVSCFGLLLLFVQSGCSKMNDTYKEFLGNGPIKYIGKPDSIISKPGNHRIQLSWVRPTDPKVKGAVVYWNNKADSSRVMLDANVDTIQLLLNNMAEGEYVFQVYSSDAEGNLSLGKEVVARIYGDSYTATLLSRPIDTAFYYGKDTLQLYWGGMPDTSIIGTEIIYHDRDNVLQKEFINDSTEANFLYNFNGGAVRYRTVYVPERKAIDTFYTAYDTLIVNKQVERTDLSKQAWTITASSFDTRSGSSYRPPANLLDNNLASYWVNSIAPQTEYPHWVAVDMGAVKNNIAGLLTIQRRENVNLVKTAEVYISEDGIDWQLKGTFTLSNTISAKDYLSLPEPVSTRYFMIKVINDYGNSKNVCLAEIGAFRYE</sequence>
<accession>A0ABS9SI15</accession>
<gene>
    <name evidence="2" type="ORF">MKP09_08835</name>
</gene>
<organism evidence="2 3">
    <name type="scientific">Niabella ginsengisoli</name>
    <dbReference type="NCBI Taxonomy" id="522298"/>
    <lineage>
        <taxon>Bacteria</taxon>
        <taxon>Pseudomonadati</taxon>
        <taxon>Bacteroidota</taxon>
        <taxon>Chitinophagia</taxon>
        <taxon>Chitinophagales</taxon>
        <taxon>Chitinophagaceae</taxon>
        <taxon>Niabella</taxon>
    </lineage>
</organism>
<protein>
    <submittedName>
        <fullName evidence="2">Discoidin domain-containing protein</fullName>
    </submittedName>
</protein>
<dbReference type="Pfam" id="PF16389">
    <property type="entry name" value="DUF4998"/>
    <property type="match status" value="1"/>
</dbReference>
<dbReference type="InterPro" id="IPR000421">
    <property type="entry name" value="FA58C"/>
</dbReference>
<dbReference type="SUPFAM" id="SSF49785">
    <property type="entry name" value="Galactose-binding domain-like"/>
    <property type="match status" value="1"/>
</dbReference>
<dbReference type="InterPro" id="IPR013783">
    <property type="entry name" value="Ig-like_fold"/>
</dbReference>
<name>A0ABS9SI15_9BACT</name>
<comment type="caution">
    <text evidence="2">The sequence shown here is derived from an EMBL/GenBank/DDBJ whole genome shotgun (WGS) entry which is preliminary data.</text>
</comment>
<feature type="domain" description="F5/8 type C" evidence="1">
    <location>
        <begin position="229"/>
        <end position="380"/>
    </location>
</feature>
<evidence type="ECO:0000259" key="1">
    <source>
        <dbReference type="PROSITE" id="PS50022"/>
    </source>
</evidence>
<dbReference type="EMBL" id="JAKWBL010000001">
    <property type="protein sequence ID" value="MCH5598004.1"/>
    <property type="molecule type" value="Genomic_DNA"/>
</dbReference>
<evidence type="ECO:0000313" key="3">
    <source>
        <dbReference type="Proteomes" id="UP001202248"/>
    </source>
</evidence>
<dbReference type="Gene3D" id="2.60.120.260">
    <property type="entry name" value="Galactose-binding domain-like"/>
    <property type="match status" value="1"/>
</dbReference>
<proteinExistence type="predicted"/>
<evidence type="ECO:0000313" key="2">
    <source>
        <dbReference type="EMBL" id="MCH5598004.1"/>
    </source>
</evidence>
<dbReference type="PROSITE" id="PS50022">
    <property type="entry name" value="FA58C_3"/>
    <property type="match status" value="1"/>
</dbReference>
<keyword evidence="3" id="KW-1185">Reference proteome</keyword>
<dbReference type="Gene3D" id="2.60.40.10">
    <property type="entry name" value="Immunoglobulins"/>
    <property type="match status" value="1"/>
</dbReference>